<sequence>MGSKGVFDLETHFAFYGAYHSNPVNVLIHTIFVWPIFFTSLVLLYFTPSPFRLLGFEPPFTLPSHVLFFNFGFFFALLYAGFYVLMDRKAGSLAAFLCMGCWVGSCYLANHLGSSLASKVDFFLYVGLISRLTYGFCLVMLSLLQSGSSPDLILADFERLL</sequence>
<evidence type="ECO:0000313" key="2">
    <source>
        <dbReference type="Proteomes" id="UP001057402"/>
    </source>
</evidence>
<name>A0ACB9MQR6_9MYRT</name>
<dbReference type="EMBL" id="CM042888">
    <property type="protein sequence ID" value="KAI4326620.1"/>
    <property type="molecule type" value="Genomic_DNA"/>
</dbReference>
<proteinExistence type="predicted"/>
<gene>
    <name evidence="1" type="ORF">MLD38_031912</name>
</gene>
<comment type="caution">
    <text evidence="1">The sequence shown here is derived from an EMBL/GenBank/DDBJ whole genome shotgun (WGS) entry which is preliminary data.</text>
</comment>
<dbReference type="Proteomes" id="UP001057402">
    <property type="component" value="Chromosome 9"/>
</dbReference>
<organism evidence="1 2">
    <name type="scientific">Melastoma candidum</name>
    <dbReference type="NCBI Taxonomy" id="119954"/>
    <lineage>
        <taxon>Eukaryota</taxon>
        <taxon>Viridiplantae</taxon>
        <taxon>Streptophyta</taxon>
        <taxon>Embryophyta</taxon>
        <taxon>Tracheophyta</taxon>
        <taxon>Spermatophyta</taxon>
        <taxon>Magnoliopsida</taxon>
        <taxon>eudicotyledons</taxon>
        <taxon>Gunneridae</taxon>
        <taxon>Pentapetalae</taxon>
        <taxon>rosids</taxon>
        <taxon>malvids</taxon>
        <taxon>Myrtales</taxon>
        <taxon>Melastomataceae</taxon>
        <taxon>Melastomatoideae</taxon>
        <taxon>Melastomateae</taxon>
        <taxon>Melastoma</taxon>
    </lineage>
</organism>
<reference evidence="2" key="1">
    <citation type="journal article" date="2023" name="Front. Plant Sci.">
        <title>Chromosomal-level genome assembly of Melastoma candidum provides insights into trichome evolution.</title>
        <authorList>
            <person name="Zhong Y."/>
            <person name="Wu W."/>
            <person name="Sun C."/>
            <person name="Zou P."/>
            <person name="Liu Y."/>
            <person name="Dai S."/>
            <person name="Zhou R."/>
        </authorList>
    </citation>
    <scope>NUCLEOTIDE SEQUENCE [LARGE SCALE GENOMIC DNA]</scope>
</reference>
<accession>A0ACB9MQR6</accession>
<protein>
    <submittedName>
        <fullName evidence="1">Uncharacterized protein</fullName>
    </submittedName>
</protein>
<keyword evidence="2" id="KW-1185">Reference proteome</keyword>
<evidence type="ECO:0000313" key="1">
    <source>
        <dbReference type="EMBL" id="KAI4326620.1"/>
    </source>
</evidence>